<dbReference type="OrthoDB" id="4427276at2"/>
<evidence type="ECO:0000313" key="5">
    <source>
        <dbReference type="EMBL" id="PWG60478.1"/>
    </source>
</evidence>
<dbReference type="Pfam" id="PF00436">
    <property type="entry name" value="SSB"/>
    <property type="match status" value="1"/>
</dbReference>
<dbReference type="Gene3D" id="2.40.50.140">
    <property type="entry name" value="Nucleic acid-binding proteins"/>
    <property type="match status" value="1"/>
</dbReference>
<dbReference type="NCBIfam" id="TIGR00621">
    <property type="entry name" value="ssb"/>
    <property type="match status" value="1"/>
</dbReference>
<proteinExistence type="predicted"/>
<dbReference type="InterPro" id="IPR000424">
    <property type="entry name" value="Primosome_PriB/ssb"/>
</dbReference>
<organism evidence="5 6">
    <name type="scientific">Bifidobacterium catulorum</name>
    <dbReference type="NCBI Taxonomy" id="1630173"/>
    <lineage>
        <taxon>Bacteria</taxon>
        <taxon>Bacillati</taxon>
        <taxon>Actinomycetota</taxon>
        <taxon>Actinomycetes</taxon>
        <taxon>Bifidobacteriales</taxon>
        <taxon>Bifidobacteriaceae</taxon>
        <taxon>Bifidobacterium</taxon>
    </lineage>
</organism>
<feature type="region of interest" description="Disordered" evidence="4">
    <location>
        <begin position="107"/>
        <end position="149"/>
    </location>
</feature>
<dbReference type="PANTHER" id="PTHR10302">
    <property type="entry name" value="SINGLE-STRANDED DNA-BINDING PROTEIN"/>
    <property type="match status" value="1"/>
</dbReference>
<dbReference type="AlphaFoldDB" id="A0A2U2MUC3"/>
<comment type="caution">
    <text evidence="5">The sequence shown here is derived from an EMBL/GenBank/DDBJ whole genome shotgun (WGS) entry which is preliminary data.</text>
</comment>
<dbReference type="GO" id="GO:0003697">
    <property type="term" value="F:single-stranded DNA binding"/>
    <property type="evidence" value="ECO:0007669"/>
    <property type="project" value="InterPro"/>
</dbReference>
<protein>
    <recommendedName>
        <fullName evidence="2 3">Single-stranded DNA-binding protein</fullName>
    </recommendedName>
</protein>
<name>A0A2U2MUC3_9BIFI</name>
<dbReference type="GO" id="GO:0006260">
    <property type="term" value="P:DNA replication"/>
    <property type="evidence" value="ECO:0007669"/>
    <property type="project" value="InterPro"/>
</dbReference>
<dbReference type="RefSeq" id="WP_109136706.1">
    <property type="nucleotide sequence ID" value="NZ_QFFN01000003.1"/>
</dbReference>
<evidence type="ECO:0000256" key="2">
    <source>
        <dbReference type="PIRNR" id="PIRNR002070"/>
    </source>
</evidence>
<evidence type="ECO:0000256" key="3">
    <source>
        <dbReference type="RuleBase" id="RU000524"/>
    </source>
</evidence>
<keyword evidence="1 2" id="KW-0238">DNA-binding</keyword>
<dbReference type="InterPro" id="IPR012340">
    <property type="entry name" value="NA-bd_OB-fold"/>
</dbReference>
<dbReference type="CDD" id="cd04496">
    <property type="entry name" value="SSB_OBF"/>
    <property type="match status" value="1"/>
</dbReference>
<dbReference type="SUPFAM" id="SSF50249">
    <property type="entry name" value="Nucleic acid-binding proteins"/>
    <property type="match status" value="1"/>
</dbReference>
<dbReference type="PIRSF" id="PIRSF002070">
    <property type="entry name" value="SSB"/>
    <property type="match status" value="1"/>
</dbReference>
<sequence>MAVNIAFKGNVGKDPETHTFNNGNTVTTFSVGVSQGYYDQQRQWVDQGTMWVTVECSPAASHELPWVHKGSKVLVTGLLSQRFYTRKDGTQGSELRVYAQALGFLHRKDDQPPASGFAGADRGQSQPQASGADPWGGAGRADGFGEPDF</sequence>
<dbReference type="EMBL" id="QFFN01000003">
    <property type="protein sequence ID" value="PWG60478.1"/>
    <property type="molecule type" value="Genomic_DNA"/>
</dbReference>
<dbReference type="GO" id="GO:0009295">
    <property type="term" value="C:nucleoid"/>
    <property type="evidence" value="ECO:0007669"/>
    <property type="project" value="TreeGrafter"/>
</dbReference>
<keyword evidence="6" id="KW-1185">Reference proteome</keyword>
<evidence type="ECO:0000313" key="6">
    <source>
        <dbReference type="Proteomes" id="UP000245753"/>
    </source>
</evidence>
<accession>A0A2U2MUC3</accession>
<dbReference type="Proteomes" id="UP000245753">
    <property type="component" value="Unassembled WGS sequence"/>
</dbReference>
<reference evidence="5 6" key="1">
    <citation type="journal article" date="2018" name="Int. J. Syst. Evol. Microbiol.">
        <title>Bifidobacterium catulorum sp. nov., a novel taxon from the faeces of the baby common marmoset (Callithrix jacchus).</title>
        <authorList>
            <person name="Modesto M."/>
            <person name="Michelini S."/>
            <person name="Oki K."/>
            <person name="Biavati B."/>
            <person name="Watanabe K."/>
            <person name="Mattarelli P."/>
        </authorList>
    </citation>
    <scope>NUCLEOTIDE SEQUENCE [LARGE SCALE GENOMIC DNA]</scope>
    <source>
        <strain evidence="5 6">MRM 8.19</strain>
    </source>
</reference>
<dbReference type="PROSITE" id="PS50935">
    <property type="entry name" value="SSB"/>
    <property type="match status" value="1"/>
</dbReference>
<gene>
    <name evidence="5" type="ORF">DF200_02460</name>
</gene>
<evidence type="ECO:0000256" key="1">
    <source>
        <dbReference type="ARBA" id="ARBA00023125"/>
    </source>
</evidence>
<dbReference type="InterPro" id="IPR011344">
    <property type="entry name" value="ssDNA-bd"/>
</dbReference>
<dbReference type="PANTHER" id="PTHR10302:SF0">
    <property type="entry name" value="SINGLE-STRANDED DNA-BINDING PROTEIN, MITOCHONDRIAL"/>
    <property type="match status" value="1"/>
</dbReference>
<evidence type="ECO:0000256" key="4">
    <source>
        <dbReference type="SAM" id="MobiDB-lite"/>
    </source>
</evidence>